<name>A0A8S5V6K4_9CAUD</name>
<organism evidence="1">
    <name type="scientific">Siphoviridae sp. ctmqu18</name>
    <dbReference type="NCBI Taxonomy" id="2825655"/>
    <lineage>
        <taxon>Viruses</taxon>
        <taxon>Duplodnaviria</taxon>
        <taxon>Heunggongvirae</taxon>
        <taxon>Uroviricota</taxon>
        <taxon>Caudoviricetes</taxon>
    </lineage>
</organism>
<evidence type="ECO:0000313" key="1">
    <source>
        <dbReference type="EMBL" id="DAG02239.1"/>
    </source>
</evidence>
<protein>
    <submittedName>
        <fullName evidence="1">Uncharacterized protein</fullName>
    </submittedName>
</protein>
<accession>A0A8S5V6K4</accession>
<reference evidence="1" key="1">
    <citation type="journal article" date="2021" name="Proc. Natl. Acad. Sci. U.S.A.">
        <title>A Catalog of Tens of Thousands of Viruses from Human Metagenomes Reveals Hidden Associations with Chronic Diseases.</title>
        <authorList>
            <person name="Tisza M.J."/>
            <person name="Buck C.B."/>
        </authorList>
    </citation>
    <scope>NUCLEOTIDE SEQUENCE</scope>
    <source>
        <strain evidence="1">Ctmqu18</strain>
    </source>
</reference>
<proteinExistence type="predicted"/>
<sequence length="137" mass="15669">MYSNNEIKMNNGKFKDYDYKMAVYNDVLNYVKEEIDRSQFASSEDLADYLKQVLRDCDDVTGAGSHSYTCNSELSRLWVSQNFELLAEALDNGGYSLNEVLDKIYSGADALDVVIRCYLLDDAIDLVCSEDIEDERR</sequence>
<dbReference type="EMBL" id="BK016207">
    <property type="protein sequence ID" value="DAG02239.1"/>
    <property type="molecule type" value="Genomic_DNA"/>
</dbReference>